<evidence type="ECO:0000313" key="2">
    <source>
        <dbReference type="Proteomes" id="UP000887575"/>
    </source>
</evidence>
<proteinExistence type="predicted"/>
<dbReference type="Proteomes" id="UP000887575">
    <property type="component" value="Unassembled WGS sequence"/>
</dbReference>
<dbReference type="AlphaFoldDB" id="A0AAF3J4J4"/>
<sequence>MSSSLRFLLLLLGTLLAAVLSSPVHGIWMNLPGNEEKRSYFGAYQHIPGYTEEERDKKNLLWFLGDNQQN</sequence>
<organism evidence="2 3">
    <name type="scientific">Mesorhabditis belari</name>
    <dbReference type="NCBI Taxonomy" id="2138241"/>
    <lineage>
        <taxon>Eukaryota</taxon>
        <taxon>Metazoa</taxon>
        <taxon>Ecdysozoa</taxon>
        <taxon>Nematoda</taxon>
        <taxon>Chromadorea</taxon>
        <taxon>Rhabditida</taxon>
        <taxon>Rhabditina</taxon>
        <taxon>Rhabditomorpha</taxon>
        <taxon>Rhabditoidea</taxon>
        <taxon>Rhabditidae</taxon>
        <taxon>Mesorhabditinae</taxon>
        <taxon>Mesorhabditis</taxon>
    </lineage>
</organism>
<keyword evidence="2" id="KW-1185">Reference proteome</keyword>
<reference evidence="3" key="1">
    <citation type="submission" date="2024-02" db="UniProtKB">
        <authorList>
            <consortium name="WormBaseParasite"/>
        </authorList>
    </citation>
    <scope>IDENTIFICATION</scope>
</reference>
<name>A0AAF3J4J4_9BILA</name>
<protein>
    <submittedName>
        <fullName evidence="3">Uncharacterized protein</fullName>
    </submittedName>
</protein>
<evidence type="ECO:0000313" key="3">
    <source>
        <dbReference type="WBParaSite" id="MBELARI_LOCUS15742"/>
    </source>
</evidence>
<keyword evidence="1" id="KW-0732">Signal</keyword>
<dbReference type="WBParaSite" id="MBELARI_LOCUS15742">
    <property type="protein sequence ID" value="MBELARI_LOCUS15742"/>
    <property type="gene ID" value="MBELARI_LOCUS15742"/>
</dbReference>
<feature type="signal peptide" evidence="1">
    <location>
        <begin position="1"/>
        <end position="21"/>
    </location>
</feature>
<evidence type="ECO:0000256" key="1">
    <source>
        <dbReference type="SAM" id="SignalP"/>
    </source>
</evidence>
<feature type="chain" id="PRO_5042273307" evidence="1">
    <location>
        <begin position="22"/>
        <end position="70"/>
    </location>
</feature>
<accession>A0AAF3J4J4</accession>